<dbReference type="Proteomes" id="UP000821865">
    <property type="component" value="Chromosome 9"/>
</dbReference>
<evidence type="ECO:0000313" key="2">
    <source>
        <dbReference type="Proteomes" id="UP000821865"/>
    </source>
</evidence>
<dbReference type="EMBL" id="CM023478">
    <property type="protein sequence ID" value="KAH7933918.1"/>
    <property type="molecule type" value="Genomic_DNA"/>
</dbReference>
<evidence type="ECO:0000313" key="1">
    <source>
        <dbReference type="EMBL" id="KAH7933918.1"/>
    </source>
</evidence>
<sequence>MRLEDCNSSECGPNEDRVKGHARRDRFCRPHVTPRDVLTRRRSCVCKRGYVRNSWDECVTVRQCTKCKCRPQKDWNLCASGCPPRCNQPIAQTCRTNCSPGCDCPPWLGARLKGQDKVRQGPKMLATMSCSFEIPAVHVQLRAQLRQ</sequence>
<organism evidence="1 2">
    <name type="scientific">Dermacentor silvarum</name>
    <name type="common">Tick</name>
    <dbReference type="NCBI Taxonomy" id="543639"/>
    <lineage>
        <taxon>Eukaryota</taxon>
        <taxon>Metazoa</taxon>
        <taxon>Ecdysozoa</taxon>
        <taxon>Arthropoda</taxon>
        <taxon>Chelicerata</taxon>
        <taxon>Arachnida</taxon>
        <taxon>Acari</taxon>
        <taxon>Parasitiformes</taxon>
        <taxon>Ixodida</taxon>
        <taxon>Ixodoidea</taxon>
        <taxon>Ixodidae</taxon>
        <taxon>Rhipicephalinae</taxon>
        <taxon>Dermacentor</taxon>
    </lineage>
</organism>
<keyword evidence="2" id="KW-1185">Reference proteome</keyword>
<protein>
    <submittedName>
        <fullName evidence="1">Uncharacterized protein</fullName>
    </submittedName>
</protein>
<name>A0ACB8C4Z9_DERSI</name>
<reference evidence="1" key="1">
    <citation type="submission" date="2020-05" db="EMBL/GenBank/DDBJ databases">
        <title>Large-scale comparative analyses of tick genomes elucidate their genetic diversity and vector capacities.</title>
        <authorList>
            <person name="Jia N."/>
            <person name="Wang J."/>
            <person name="Shi W."/>
            <person name="Du L."/>
            <person name="Sun Y."/>
            <person name="Zhan W."/>
            <person name="Jiang J."/>
            <person name="Wang Q."/>
            <person name="Zhang B."/>
            <person name="Ji P."/>
            <person name="Sakyi L.B."/>
            <person name="Cui X."/>
            <person name="Yuan T."/>
            <person name="Jiang B."/>
            <person name="Yang W."/>
            <person name="Lam T.T.-Y."/>
            <person name="Chang Q."/>
            <person name="Ding S."/>
            <person name="Wang X."/>
            <person name="Zhu J."/>
            <person name="Ruan X."/>
            <person name="Zhao L."/>
            <person name="Wei J."/>
            <person name="Que T."/>
            <person name="Du C."/>
            <person name="Cheng J."/>
            <person name="Dai P."/>
            <person name="Han X."/>
            <person name="Huang E."/>
            <person name="Gao Y."/>
            <person name="Liu J."/>
            <person name="Shao H."/>
            <person name="Ye R."/>
            <person name="Li L."/>
            <person name="Wei W."/>
            <person name="Wang X."/>
            <person name="Wang C."/>
            <person name="Yang T."/>
            <person name="Huo Q."/>
            <person name="Li W."/>
            <person name="Guo W."/>
            <person name="Chen H."/>
            <person name="Zhou L."/>
            <person name="Ni X."/>
            <person name="Tian J."/>
            <person name="Zhou Y."/>
            <person name="Sheng Y."/>
            <person name="Liu T."/>
            <person name="Pan Y."/>
            <person name="Xia L."/>
            <person name="Li J."/>
            <person name="Zhao F."/>
            <person name="Cao W."/>
        </authorList>
    </citation>
    <scope>NUCLEOTIDE SEQUENCE</scope>
    <source>
        <strain evidence="1">Dsil-2018</strain>
    </source>
</reference>
<accession>A0ACB8C4Z9</accession>
<comment type="caution">
    <text evidence="1">The sequence shown here is derived from an EMBL/GenBank/DDBJ whole genome shotgun (WGS) entry which is preliminary data.</text>
</comment>
<proteinExistence type="predicted"/>
<gene>
    <name evidence="1" type="ORF">HPB49_019093</name>
</gene>